<keyword evidence="1" id="KW-0472">Membrane</keyword>
<dbReference type="EMBL" id="SOBT01000009">
    <property type="protein sequence ID" value="TDU28124.1"/>
    <property type="molecule type" value="Genomic_DNA"/>
</dbReference>
<dbReference type="PANTHER" id="PTHR43081">
    <property type="entry name" value="ADENYLATE CYCLASE, TERMINAL-DIFFERENTIATION SPECIFIC-RELATED"/>
    <property type="match status" value="1"/>
</dbReference>
<dbReference type="GO" id="GO:0035556">
    <property type="term" value="P:intracellular signal transduction"/>
    <property type="evidence" value="ECO:0007669"/>
    <property type="project" value="InterPro"/>
</dbReference>
<dbReference type="InterPro" id="IPR050697">
    <property type="entry name" value="Adenylyl/Guanylyl_Cyclase_3/4"/>
</dbReference>
<feature type="transmembrane region" description="Helical" evidence="1">
    <location>
        <begin position="114"/>
        <end position="131"/>
    </location>
</feature>
<evidence type="ECO:0000313" key="4">
    <source>
        <dbReference type="Proteomes" id="UP000295341"/>
    </source>
</evidence>
<keyword evidence="4" id="KW-1185">Reference proteome</keyword>
<organism evidence="3 4">
    <name type="scientific">Panacagrimonas perspica</name>
    <dbReference type="NCBI Taxonomy" id="381431"/>
    <lineage>
        <taxon>Bacteria</taxon>
        <taxon>Pseudomonadati</taxon>
        <taxon>Pseudomonadota</taxon>
        <taxon>Gammaproteobacteria</taxon>
        <taxon>Nevskiales</taxon>
        <taxon>Nevskiaceae</taxon>
        <taxon>Panacagrimonas</taxon>
    </lineage>
</organism>
<dbReference type="PROSITE" id="PS50125">
    <property type="entry name" value="GUANYLATE_CYCLASE_2"/>
    <property type="match status" value="1"/>
</dbReference>
<dbReference type="Pfam" id="PF00211">
    <property type="entry name" value="Guanylate_cyc"/>
    <property type="match status" value="1"/>
</dbReference>
<feature type="transmembrane region" description="Helical" evidence="1">
    <location>
        <begin position="36"/>
        <end position="54"/>
    </location>
</feature>
<feature type="domain" description="Guanylate cyclase" evidence="2">
    <location>
        <begin position="242"/>
        <end position="371"/>
    </location>
</feature>
<dbReference type="InterPro" id="IPR001054">
    <property type="entry name" value="A/G_cyclase"/>
</dbReference>
<dbReference type="SMART" id="SM00044">
    <property type="entry name" value="CYCc"/>
    <property type="match status" value="1"/>
</dbReference>
<dbReference type="Proteomes" id="UP000295341">
    <property type="component" value="Unassembled WGS sequence"/>
</dbReference>
<reference evidence="3 4" key="1">
    <citation type="submission" date="2019-03" db="EMBL/GenBank/DDBJ databases">
        <title>Genomic Encyclopedia of Type Strains, Phase IV (KMG-IV): sequencing the most valuable type-strain genomes for metagenomic binning, comparative biology and taxonomic classification.</title>
        <authorList>
            <person name="Goeker M."/>
        </authorList>
    </citation>
    <scope>NUCLEOTIDE SEQUENCE [LARGE SCALE GENOMIC DNA]</scope>
    <source>
        <strain evidence="3 4">DSM 26377</strain>
    </source>
</reference>
<gene>
    <name evidence="3" type="ORF">DFR24_2489</name>
</gene>
<feature type="transmembrane region" description="Helical" evidence="1">
    <location>
        <begin position="90"/>
        <end position="108"/>
    </location>
</feature>
<proteinExistence type="predicted"/>
<accession>A0A4R7P305</accession>
<keyword evidence="1" id="KW-0812">Transmembrane</keyword>
<dbReference type="InterPro" id="IPR029787">
    <property type="entry name" value="Nucleotide_cyclase"/>
</dbReference>
<feature type="transmembrane region" description="Helical" evidence="1">
    <location>
        <begin position="169"/>
        <end position="185"/>
    </location>
</feature>
<keyword evidence="1" id="KW-1133">Transmembrane helix</keyword>
<evidence type="ECO:0000313" key="3">
    <source>
        <dbReference type="EMBL" id="TDU28124.1"/>
    </source>
</evidence>
<comment type="caution">
    <text evidence="3">The sequence shown here is derived from an EMBL/GenBank/DDBJ whole genome shotgun (WGS) entry which is preliminary data.</text>
</comment>
<dbReference type="GO" id="GO:0004016">
    <property type="term" value="F:adenylate cyclase activity"/>
    <property type="evidence" value="ECO:0007669"/>
    <property type="project" value="UniProtKB-ARBA"/>
</dbReference>
<dbReference type="PANTHER" id="PTHR43081:SF1">
    <property type="entry name" value="ADENYLATE CYCLASE, TERMINAL-DIFFERENTIATION SPECIFIC"/>
    <property type="match status" value="1"/>
</dbReference>
<feature type="transmembrane region" description="Helical" evidence="1">
    <location>
        <begin position="60"/>
        <end position="78"/>
    </location>
</feature>
<dbReference type="SUPFAM" id="SSF55073">
    <property type="entry name" value="Nucleotide cyclase"/>
    <property type="match status" value="1"/>
</dbReference>
<dbReference type="RefSeq" id="WP_133881709.1">
    <property type="nucleotide sequence ID" value="NZ_MWIN01000044.1"/>
</dbReference>
<evidence type="ECO:0000256" key="1">
    <source>
        <dbReference type="SAM" id="Phobius"/>
    </source>
</evidence>
<name>A0A4R7P305_9GAMM</name>
<evidence type="ECO:0000259" key="2">
    <source>
        <dbReference type="PROSITE" id="PS50125"/>
    </source>
</evidence>
<dbReference type="AlphaFoldDB" id="A0A4R7P305"/>
<dbReference type="OrthoDB" id="9806704at2"/>
<dbReference type="Gene3D" id="3.30.70.1230">
    <property type="entry name" value="Nucleotide cyclase"/>
    <property type="match status" value="1"/>
</dbReference>
<dbReference type="CDD" id="cd07302">
    <property type="entry name" value="CHD"/>
    <property type="match status" value="1"/>
</dbReference>
<dbReference type="GO" id="GO:0009190">
    <property type="term" value="P:cyclic nucleotide biosynthetic process"/>
    <property type="evidence" value="ECO:0007669"/>
    <property type="project" value="InterPro"/>
</dbReference>
<feature type="transmembrane region" description="Helical" evidence="1">
    <location>
        <begin position="138"/>
        <end position="157"/>
    </location>
</feature>
<protein>
    <submittedName>
        <fullName evidence="3">Class 3 adenylate cyclase</fullName>
    </submittedName>
</protein>
<sequence length="419" mass="45423">MTAPHVPDPGVATRDADVRAFEEFDRLLLVQRWLRVAPLAMVIVACTELAAWITPAFPKGPLYTLGMEVALLCVWLIVRKDPPRAVLRTINVVAGACGAAFAGSAAMLEGGFSSLHVMAMPCLLAFMTALLAMEPVEVIAIVVLSMITWLCVILVGGPQPPAWHDMTTALIYMTALSVITVGWVAHNRQLRQREFVARRRIEQVHRFAVEEVLCRHLPPRYVESVLAGEELLDAPPARRCLTILFADIVSFTSLSDALSPDELGLAMAKFYDRTASVAFENGATIDKFIGDAVMAILGAPEPLSPEEQARRALATARAWQIAVRDILPGTQSLRLRIGIHQDDIAVGSFGGRHRTDYTVLGLGVNIAARLEAMCPPGLILMSDRVFAQLTPPPDARQMGALELRGVPRPVTAFAVGDGS</sequence>